<keyword evidence="1" id="KW-0812">Transmembrane</keyword>
<sequence>MQAYLIPGMLQRIQTVWMGLALLCGLAVVYVKDPLNSRAEDGAFYFIAAAFIALEVFSIYSFKNRKLQVLLNRIGIVLNALLLALLSYWLLSLPGGMEFPEKGIEPLFPLLAMVCLAIANTFIRRDERLVKSVDRLR</sequence>
<keyword evidence="1" id="KW-0472">Membrane</keyword>
<dbReference type="EMBL" id="FQYI01000001">
    <property type="protein sequence ID" value="SHI41511.1"/>
    <property type="molecule type" value="Genomic_DNA"/>
</dbReference>
<dbReference type="Proteomes" id="UP000184335">
    <property type="component" value="Unassembled WGS sequence"/>
</dbReference>
<dbReference type="STRING" id="1118202.SAMN05443429_101463"/>
<feature type="transmembrane region" description="Helical" evidence="1">
    <location>
        <begin position="74"/>
        <end position="91"/>
    </location>
</feature>
<dbReference type="AlphaFoldDB" id="A0A1M6AYJ5"/>
<reference evidence="2 3" key="1">
    <citation type="submission" date="2016-11" db="EMBL/GenBank/DDBJ databases">
        <authorList>
            <person name="Jaros S."/>
            <person name="Januszkiewicz K."/>
            <person name="Wedrychowicz H."/>
        </authorList>
    </citation>
    <scope>NUCLEOTIDE SEQUENCE [LARGE SCALE GENOMIC DNA]</scope>
    <source>
        <strain evidence="2 3">DSM 25479</strain>
    </source>
</reference>
<gene>
    <name evidence="2" type="ORF">SAMN05443429_101463</name>
</gene>
<accession>A0A1M6AYJ5</accession>
<dbReference type="Pfam" id="PF14126">
    <property type="entry name" value="DUF4293"/>
    <property type="match status" value="1"/>
</dbReference>
<feature type="transmembrane region" description="Helical" evidence="1">
    <location>
        <begin position="12"/>
        <end position="31"/>
    </location>
</feature>
<proteinExistence type="predicted"/>
<evidence type="ECO:0000313" key="2">
    <source>
        <dbReference type="EMBL" id="SHI41511.1"/>
    </source>
</evidence>
<protein>
    <recommendedName>
        <fullName evidence="4">Transcription termination factor Rho</fullName>
    </recommendedName>
</protein>
<keyword evidence="1" id="KW-1133">Transmembrane helix</keyword>
<keyword evidence="3" id="KW-1185">Reference proteome</keyword>
<feature type="transmembrane region" description="Helical" evidence="1">
    <location>
        <begin position="103"/>
        <end position="123"/>
    </location>
</feature>
<evidence type="ECO:0008006" key="4">
    <source>
        <dbReference type="Google" id="ProtNLM"/>
    </source>
</evidence>
<evidence type="ECO:0000313" key="3">
    <source>
        <dbReference type="Proteomes" id="UP000184335"/>
    </source>
</evidence>
<evidence type="ECO:0000256" key="1">
    <source>
        <dbReference type="SAM" id="Phobius"/>
    </source>
</evidence>
<organism evidence="2 3">
    <name type="scientific">Cruoricaptor ignavus</name>
    <dbReference type="NCBI Taxonomy" id="1118202"/>
    <lineage>
        <taxon>Bacteria</taxon>
        <taxon>Pseudomonadati</taxon>
        <taxon>Bacteroidota</taxon>
        <taxon>Flavobacteriia</taxon>
        <taxon>Flavobacteriales</taxon>
        <taxon>Weeksellaceae</taxon>
        <taxon>Cruoricaptor</taxon>
    </lineage>
</organism>
<name>A0A1M6AYJ5_9FLAO</name>
<dbReference type="InterPro" id="IPR025635">
    <property type="entry name" value="DUF4293"/>
</dbReference>
<feature type="transmembrane region" description="Helical" evidence="1">
    <location>
        <begin position="43"/>
        <end position="62"/>
    </location>
</feature>